<reference evidence="4 5" key="1">
    <citation type="submission" date="2007-06" db="EMBL/GenBank/DDBJ databases">
        <authorList>
            <person name="Shimkets L."/>
            <person name="Ferriera S."/>
            <person name="Johnson J."/>
            <person name="Kravitz S."/>
            <person name="Beeson K."/>
            <person name="Sutton G."/>
            <person name="Rogers Y.-H."/>
            <person name="Friedman R."/>
            <person name="Frazier M."/>
            <person name="Venter J.C."/>
        </authorList>
    </citation>
    <scope>NUCLEOTIDE SEQUENCE [LARGE SCALE GENOMIC DNA]</scope>
    <source>
        <strain evidence="4 5">SIR-1</strain>
    </source>
</reference>
<dbReference type="Pfam" id="PF00270">
    <property type="entry name" value="DEAD"/>
    <property type="match status" value="1"/>
</dbReference>
<gene>
    <name evidence="4" type="ORF">PPSIR1_08077</name>
</gene>
<protein>
    <recommendedName>
        <fullName evidence="3">DEAD/DEAH-box helicase domain-containing protein</fullName>
    </recommendedName>
</protein>
<dbReference type="InterPro" id="IPR027417">
    <property type="entry name" value="P-loop_NTPase"/>
</dbReference>
<organism evidence="4 5">
    <name type="scientific">Plesiocystis pacifica SIR-1</name>
    <dbReference type="NCBI Taxonomy" id="391625"/>
    <lineage>
        <taxon>Bacteria</taxon>
        <taxon>Pseudomonadati</taxon>
        <taxon>Myxococcota</taxon>
        <taxon>Polyangia</taxon>
        <taxon>Nannocystales</taxon>
        <taxon>Nannocystaceae</taxon>
        <taxon>Plesiocystis</taxon>
    </lineage>
</organism>
<keyword evidence="2" id="KW-1133">Transmembrane helix</keyword>
<evidence type="ECO:0000313" key="5">
    <source>
        <dbReference type="Proteomes" id="UP000005801"/>
    </source>
</evidence>
<name>A6GG45_9BACT</name>
<feature type="compositionally biased region" description="Pro residues" evidence="1">
    <location>
        <begin position="1"/>
        <end position="15"/>
    </location>
</feature>
<feature type="region of interest" description="Disordered" evidence="1">
    <location>
        <begin position="1039"/>
        <end position="1058"/>
    </location>
</feature>
<proteinExistence type="predicted"/>
<sequence>MAAPPTEPSDAPPADPLADLPEGLTRDLPPELRARLGELVDAGGLAAEDLQRILEDPSLLGQGDPSAPVSDLPPDLPAELADALREQIMGEPPLPDSLADGIPDSLSDARLLLGDPVELLLDIPASTVVPMLLSAAAMLLVIGLLWRRLRAPDSPSPGATVTTSAFACVVLYTLGRVVDPLLRGFMHRPAWIPEDVWARVGWFEWRLLDRSWLWGAAPLADHTGFALLVHAAVWGAVFLAVLILLDVFGAGQLRFSEPRRDLPRYFPWVGASTTRRADRRFRRWIVGALVLLIPVHALAGVALAGVADLASIDGQLQLGLLSSATRDHVPAPGAWVAGGMLAWSLLFHLMVTGKEPVADKRNEEEEDDEELELNPATTALERLRAALEALRPGVELEPLERREADPGERVDFPPTIAPLVREIFTDLTGEARPWAHQAELLEHLGQLWSMQVGPERGEVPSLEEERAASVVQRSDSSTPHALILAAEGSGRTTATLLAALHVYFDRGATSLVIVRDRALARRWADTLARAIASSSARWNVQVCVAGEDLASTLVSDRTPAIVVADLERCEAEVLCDPRTDEYLARLGLIVADDVDGFTGVTEMHLQLVMRRLWALLDRLHEAPYPAALLATAGAGASGMDAWAKHVLAVPLRTFSEDSAQTRAQLLLRRRDLVDGLGVDIPLGVLAQACDDAELPWHLRLAGDAHRDVRRAAFDLGNLRRHHREDPRDAAIVIVEGTYPEVHREAARLAHAGVGLDTDLDQGGFSPESPVVLVLAPPGDEEMVLHEEAEDAERRELVAALPRAVPLAEPRVVRQRHFDRAMGREQDLDALRERFGARFVDETIARLGDNLRRREVLTMDARSDAIAPRTLLRSVKEGALGQPIDAHCVSDTDSQTQVVDAGTSEVLATLDRAVAPAVYAPGRIFIHPRGRFMILNDRGEASEDGREVVHTIAAEQLDSRERTTPDRTTSVALGAPAEWTEREFGGRGLPVSLAHARVGEHLHGVRRYAPGPKLSDHRHYEQPRPVHYGTDVCLVATGADPRPPPGVEAETEPNAEPQAKLGVPSEELPLEVLVPLAAALRMVLPCYLRASSELVDVDLIEIEGHRVLVFFDRTPGASGFARAIYERGLKDLLELARMVLERLVGPEFARLRTIHDRFPGSDPSQWRISDALRWLDGILDAPPEPVDEDEDEAEHAPGEARVEYTPGEGHGDLGRLWISHSGRTDDLVWTRHSWWSPVPLASPGGEPAKGKVCFDVAVERPAIAAAQRRAAALAGHRLQQSLDYRGRLDLGSRDAHAQLLEADRADLGPIRERLAALAGAALVDTVLALVAAIPLHPRPLAVSDRGPLAVLARRRADLDAKLLLACALLPEEAGAEIVAGPPPEQTSWLRVHGQGAGTWDLRGPRPKPVNEDNSMRATLLLDPGDTEL</sequence>
<dbReference type="Proteomes" id="UP000005801">
    <property type="component" value="Unassembled WGS sequence"/>
</dbReference>
<feature type="region of interest" description="Disordered" evidence="1">
    <location>
        <begin position="1396"/>
        <end position="1415"/>
    </location>
</feature>
<feature type="transmembrane region" description="Helical" evidence="2">
    <location>
        <begin position="123"/>
        <end position="146"/>
    </location>
</feature>
<feature type="region of interest" description="Disordered" evidence="1">
    <location>
        <begin position="1182"/>
        <end position="1207"/>
    </location>
</feature>
<dbReference type="RefSeq" id="WP_006975685.1">
    <property type="nucleotide sequence ID" value="NZ_ABCS01000101.1"/>
</dbReference>
<feature type="region of interest" description="Disordered" evidence="1">
    <location>
        <begin position="57"/>
        <end position="76"/>
    </location>
</feature>
<comment type="caution">
    <text evidence="4">The sequence shown here is derived from an EMBL/GenBank/DDBJ whole genome shotgun (WGS) entry which is preliminary data.</text>
</comment>
<dbReference type="GO" id="GO:0003676">
    <property type="term" value="F:nucleic acid binding"/>
    <property type="evidence" value="ECO:0007669"/>
    <property type="project" value="InterPro"/>
</dbReference>
<dbReference type="STRING" id="391625.PPSIR1_08077"/>
<evidence type="ECO:0000313" key="4">
    <source>
        <dbReference type="EMBL" id="EDM75173.1"/>
    </source>
</evidence>
<dbReference type="SUPFAM" id="SSF52540">
    <property type="entry name" value="P-loop containing nucleoside triphosphate hydrolases"/>
    <property type="match status" value="1"/>
</dbReference>
<dbReference type="GO" id="GO:0005524">
    <property type="term" value="F:ATP binding"/>
    <property type="evidence" value="ECO:0007669"/>
    <property type="project" value="InterPro"/>
</dbReference>
<keyword evidence="2" id="KW-0472">Membrane</keyword>
<evidence type="ECO:0000259" key="3">
    <source>
        <dbReference type="Pfam" id="PF00270"/>
    </source>
</evidence>
<feature type="domain" description="DEAD/DEAH-box helicase" evidence="3">
    <location>
        <begin position="480"/>
        <end position="612"/>
    </location>
</feature>
<dbReference type="InterPro" id="IPR011545">
    <property type="entry name" value="DEAD/DEAH_box_helicase_dom"/>
</dbReference>
<dbReference type="EMBL" id="ABCS01000101">
    <property type="protein sequence ID" value="EDM75173.1"/>
    <property type="molecule type" value="Genomic_DNA"/>
</dbReference>
<feature type="transmembrane region" description="Helical" evidence="2">
    <location>
        <begin position="284"/>
        <end position="312"/>
    </location>
</feature>
<dbReference type="OrthoDB" id="5478741at2"/>
<accession>A6GG45</accession>
<evidence type="ECO:0000256" key="2">
    <source>
        <dbReference type="SAM" id="Phobius"/>
    </source>
</evidence>
<keyword evidence="5" id="KW-1185">Reference proteome</keyword>
<feature type="transmembrane region" description="Helical" evidence="2">
    <location>
        <begin position="227"/>
        <end position="250"/>
    </location>
</feature>
<feature type="transmembrane region" description="Helical" evidence="2">
    <location>
        <begin position="158"/>
        <end position="178"/>
    </location>
</feature>
<feature type="region of interest" description="Disordered" evidence="1">
    <location>
        <begin position="1"/>
        <end position="29"/>
    </location>
</feature>
<evidence type="ECO:0000256" key="1">
    <source>
        <dbReference type="SAM" id="MobiDB-lite"/>
    </source>
</evidence>
<dbReference type="Gene3D" id="3.40.50.300">
    <property type="entry name" value="P-loop containing nucleotide triphosphate hydrolases"/>
    <property type="match status" value="1"/>
</dbReference>
<keyword evidence="2" id="KW-0812">Transmembrane</keyword>